<evidence type="ECO:0000256" key="3">
    <source>
        <dbReference type="ARBA" id="ARBA00022989"/>
    </source>
</evidence>
<dbReference type="KEGG" id="sera:Ser39006_007130"/>
<reference evidence="7" key="4">
    <citation type="submission" date="2017-11" db="EMBL/GenBank/DDBJ databases">
        <title>Complete genome sequence of Serratia sp. ATCC 39006.</title>
        <authorList>
            <person name="Hampton H.G."/>
            <person name="Jackson S.A."/>
            <person name="Jauregui R."/>
            <person name="Poulter G.T.M."/>
            <person name="Salmond G.P.C."/>
            <person name="Fineran P.C."/>
        </authorList>
    </citation>
    <scope>NUCLEOTIDE SEQUENCE</scope>
    <source>
        <strain evidence="7">ATCC 39006</strain>
    </source>
</reference>
<dbReference type="AlphaFoldDB" id="A0A2I5T4Y6"/>
<proteinExistence type="predicted"/>
<dbReference type="EMBL" id="CP025085">
    <property type="protein sequence ID" value="AUG99613.1"/>
    <property type="molecule type" value="Genomic_DNA"/>
</dbReference>
<dbReference type="Proteomes" id="UP000017700">
    <property type="component" value="Chromosome"/>
</dbReference>
<evidence type="ECO:0000256" key="2">
    <source>
        <dbReference type="ARBA" id="ARBA00022692"/>
    </source>
</evidence>
<dbReference type="GO" id="GO:0097347">
    <property type="term" value="C:TAM protein secretion complex"/>
    <property type="evidence" value="ECO:0007669"/>
    <property type="project" value="TreeGrafter"/>
</dbReference>
<keyword evidence="2" id="KW-0812">Transmembrane</keyword>
<evidence type="ECO:0000256" key="4">
    <source>
        <dbReference type="ARBA" id="ARBA00023136"/>
    </source>
</evidence>
<keyword evidence="4" id="KW-0472">Membrane</keyword>
<evidence type="ECO:0000259" key="5">
    <source>
        <dbReference type="Pfam" id="PF04357"/>
    </source>
</evidence>
<protein>
    <submittedName>
        <fullName evidence="7">Translocation/assembly module TamB</fullName>
    </submittedName>
</protein>
<dbReference type="PANTHER" id="PTHR36985">
    <property type="entry name" value="TRANSLOCATION AND ASSEMBLY MODULE SUBUNIT TAMB"/>
    <property type="match status" value="1"/>
</dbReference>
<dbReference type="GO" id="GO:0005886">
    <property type="term" value="C:plasma membrane"/>
    <property type="evidence" value="ECO:0007669"/>
    <property type="project" value="InterPro"/>
</dbReference>
<dbReference type="Proteomes" id="UP000233778">
    <property type="component" value="Chromosome"/>
</dbReference>
<keyword evidence="3" id="KW-1133">Transmembrane helix</keyword>
<dbReference type="InterPro" id="IPR007452">
    <property type="entry name" value="TamB_C"/>
</dbReference>
<reference evidence="6 9" key="3">
    <citation type="submission" date="2017-11" db="EMBL/GenBank/DDBJ databases">
        <title>Complete genome sequence of Serratia sp. ATCC 39006 LacA.</title>
        <authorList>
            <person name="Hampton H.G."/>
            <person name="Jackson S.A."/>
            <person name="Jauregui R."/>
            <person name="Poulter G.T.M."/>
            <person name="Salmond G.P.C."/>
            <person name="Fineran P.C."/>
        </authorList>
    </citation>
    <scope>NUCLEOTIDE SEQUENCE [LARGE SCALE GENOMIC DNA]</scope>
    <source>
        <strain evidence="6 9">ATCC 39006</strain>
    </source>
</reference>
<dbReference type="GO" id="GO:0009306">
    <property type="term" value="P:protein secretion"/>
    <property type="evidence" value="ECO:0007669"/>
    <property type="project" value="InterPro"/>
</dbReference>
<reference evidence="7 8" key="1">
    <citation type="journal article" date="2013" name="Genome Announc.">
        <title>Draft genome sequence of Serratia sp. strain ATCC 39006, a model bacterium for analysis of the biosynthesis and regulation of prodigiosin, a carbapenem, and gas vesicles.</title>
        <authorList>
            <person name="Fineran P.C."/>
            <person name="Iglesias Cans M.C."/>
            <person name="Ramsay J.P."/>
            <person name="Wilf N.M."/>
            <person name="Cossyleon D."/>
            <person name="McNeil M.B."/>
            <person name="Williamson N.R."/>
            <person name="Monson R.E."/>
            <person name="Becher S.A."/>
            <person name="Stanton J.A."/>
            <person name="Brugger K."/>
            <person name="Brown S.D."/>
            <person name="Salmond G.P."/>
        </authorList>
    </citation>
    <scope>NUCLEOTIDE SEQUENCE [LARGE SCALE GENOMIC DNA]</scope>
    <source>
        <strain evidence="7">ATCC 39006</strain>
        <strain evidence="8">ATCC 39006 / SC 11482</strain>
    </source>
</reference>
<dbReference type="STRING" id="104623.Ser39006_04304"/>
<evidence type="ECO:0000313" key="6">
    <source>
        <dbReference type="EMBL" id="AUG99613.1"/>
    </source>
</evidence>
<keyword evidence="8" id="KW-1185">Reference proteome</keyword>
<comment type="subcellular location">
    <subcellularLocation>
        <location evidence="1">Membrane</location>
        <topology evidence="1">Single-pass membrane protein</topology>
    </subcellularLocation>
</comment>
<evidence type="ECO:0000313" key="7">
    <source>
        <dbReference type="EMBL" id="AUH03931.1"/>
    </source>
</evidence>
<dbReference type="KEGG" id="serq:CWC46_07125"/>
<sequence length="1264" mass="136978">MSWLKKTIIGFTAFLLMLILTVALLIGTTPGLHLVLNSASRWVPGLNIGSASGGWRDLTLKDLHYHMPGVSANVSALHLSLSLSPACLWRGQLCIDALSVQGLDVVVKTQQMPVSETQAAPTAPSTEITIPFTLDLQHFSLSNSLVTVDDMTLSLAEFRSGLHWQGRKLTLLPTYIGSLLVALPKTPSTNPETPPSVVNSKLSSPGLSALSEQPLGERLQSLFAKPLLSKIPDITLPMDVTVTEIQGKQLRITGSQDLMITRFFLQASNQRQKLTLHRLDLQSPQGALFAHGEATLGGQWPLVINANGVLNIDPLKGERLKLTVNGALHEQLNVALNLSGPQRAQLALQTKPAVAGLPLSLSLQSPQVRWPITGDARYQLNDIHLNINGKATDYALSLHSALQGSELPPGSLLLEGKGNVRQFSLTRLRLDALQGNVEMTGQMDWNNAISWNSELTLSGINTEQQWPQWPARLNGKLVTQGSIEGRDWQLKIPQLQLEGNVRQNRLTAQGKLSGNAAGQWSISDLALTLGRNRLMVKGTLGEQWNITGDINAPALDGTLPGLAGRIVGNLKLDGNRDAPHLKTDLAVSELRWQNMTIKQLDIAADVQSDKQIHGAITVHLQQLHRDSLRMNTLALRVEGNETEHQMHLTMNGEPVSGQLSLAGSFDRAQQRWRGEITSTHFDTPVGEWRLMQAMSLDYQVAQQKMTIGHHCWHNPDAELCVPRPIEVGPSGQASLVLKRFDLVMLKPLMGNGTELGGNVTGNADVSWQTGAGLPQAKITLTGHGVTVQQQVQGKTLPIAVETLTLNAGITHDQAQLAWEVALRGNGRFAGDVQIADPQNRRDLSGNVSISHFSLDMLNPVLREGEKAAGLLNASLRLGGNVQRPELFGQMVLEQLDIDGNWMPVDLTNGRLAVYFNGVNSTLQGFLKTTNGQVNLAGNADWSQVNDWRAHIAVKGERVRITLPPMARLDISPDITFDASPRILALNGMVTIPWARIVVHDMPPSAVDVSKDEVMLNEKHQPITKASSGILINSNLIVRIGDDVWLDAYGLHAQLKGDLKVAQNERGLGLNGHINIPSGRFKAYGQDLQIRKGQLLFSGPPAQPMLDIEAIRNPDNTEDDVTVGVRITGLATSPRLTIFSEPTLSQQEALSYLLRGQGLGSSGTDSAMMTSALIGLGVAQSGQVVGKIGEAFGVSNLALDTQGAGDSSQVVVSGYVLPGLQVKYGVGIFDSLATLTLRYRLMPKLYLEAVSGINQALDVLYQFEF</sequence>
<name>A0A2I5T4Y6_SERS3</name>
<dbReference type="RefSeq" id="WP_021017561.1">
    <property type="nucleotide sequence ID" value="NZ_CP025084.1"/>
</dbReference>
<evidence type="ECO:0000313" key="9">
    <source>
        <dbReference type="Proteomes" id="UP000233778"/>
    </source>
</evidence>
<accession>A0A2I5T4Y6</accession>
<organism evidence="7 8">
    <name type="scientific">Serratia sp. (strain ATCC 39006)</name>
    <name type="common">Prodigiosinella confusarubida</name>
    <dbReference type="NCBI Taxonomy" id="104623"/>
    <lineage>
        <taxon>Bacteria</taxon>
        <taxon>Pseudomonadati</taxon>
        <taxon>Pseudomonadota</taxon>
        <taxon>Gammaproteobacteria</taxon>
        <taxon>Enterobacterales</taxon>
        <taxon>Pectobacteriaceae</taxon>
        <taxon>Prodigiosinella</taxon>
    </lineage>
</organism>
<gene>
    <name evidence="6" type="ORF">CWC46_07125</name>
    <name evidence="7" type="ORF">Ser39006_007130</name>
</gene>
<dbReference type="EMBL" id="CP025084">
    <property type="protein sequence ID" value="AUH03931.1"/>
    <property type="molecule type" value="Genomic_DNA"/>
</dbReference>
<dbReference type="PANTHER" id="PTHR36985:SF1">
    <property type="entry name" value="TRANSLOCATION AND ASSEMBLY MODULE SUBUNIT TAMB"/>
    <property type="match status" value="1"/>
</dbReference>
<reference evidence="7" key="2">
    <citation type="submission" date="2013-09" db="EMBL/GenBank/DDBJ databases">
        <authorList>
            <person name="Wang G."/>
            <person name="Yang Y."/>
            <person name="Su Y."/>
        </authorList>
    </citation>
    <scope>NUCLEOTIDE SEQUENCE</scope>
    <source>
        <strain evidence="7">ATCC 39006</strain>
    </source>
</reference>
<dbReference type="Pfam" id="PF04357">
    <property type="entry name" value="TamB"/>
    <property type="match status" value="1"/>
</dbReference>
<feature type="domain" description="Translocation and assembly module TamB C-terminal" evidence="5">
    <location>
        <begin position="928"/>
        <end position="1264"/>
    </location>
</feature>
<dbReference type="OrthoDB" id="5555605at2"/>
<evidence type="ECO:0000256" key="1">
    <source>
        <dbReference type="ARBA" id="ARBA00004167"/>
    </source>
</evidence>
<evidence type="ECO:0000313" key="8">
    <source>
        <dbReference type="Proteomes" id="UP000017700"/>
    </source>
</evidence>